<dbReference type="PANTHER" id="PTHR46602">
    <property type="entry name" value="PROTEIN SUPPRESSOR OF GENE SILENCING 3"/>
    <property type="match status" value="1"/>
</dbReference>
<name>A0A830D3E6_9LAMI</name>
<evidence type="ECO:0000313" key="1">
    <source>
        <dbReference type="EMBL" id="GFQ02985.1"/>
    </source>
</evidence>
<keyword evidence="2" id="KW-1185">Reference proteome</keyword>
<organism evidence="1 2">
    <name type="scientific">Phtheirospermum japonicum</name>
    <dbReference type="NCBI Taxonomy" id="374723"/>
    <lineage>
        <taxon>Eukaryota</taxon>
        <taxon>Viridiplantae</taxon>
        <taxon>Streptophyta</taxon>
        <taxon>Embryophyta</taxon>
        <taxon>Tracheophyta</taxon>
        <taxon>Spermatophyta</taxon>
        <taxon>Magnoliopsida</taxon>
        <taxon>eudicotyledons</taxon>
        <taxon>Gunneridae</taxon>
        <taxon>Pentapetalae</taxon>
        <taxon>asterids</taxon>
        <taxon>lamiids</taxon>
        <taxon>Lamiales</taxon>
        <taxon>Orobanchaceae</taxon>
        <taxon>Orobanchaceae incertae sedis</taxon>
        <taxon>Phtheirospermum</taxon>
    </lineage>
</organism>
<dbReference type="Proteomes" id="UP000653305">
    <property type="component" value="Unassembled WGS sequence"/>
</dbReference>
<dbReference type="PANTHER" id="PTHR46602:SF1">
    <property type="entry name" value="PROTEIN SUPPRESSOR OF GENE SILENCING 3"/>
    <property type="match status" value="1"/>
</dbReference>
<proteinExistence type="predicted"/>
<dbReference type="GO" id="GO:0051607">
    <property type="term" value="P:defense response to virus"/>
    <property type="evidence" value="ECO:0007669"/>
    <property type="project" value="InterPro"/>
</dbReference>
<reference evidence="1" key="1">
    <citation type="submission" date="2020-07" db="EMBL/GenBank/DDBJ databases">
        <title>Ethylene signaling mediates host invasion by parasitic plants.</title>
        <authorList>
            <person name="Yoshida S."/>
        </authorList>
    </citation>
    <scope>NUCLEOTIDE SEQUENCE</scope>
    <source>
        <strain evidence="1">Okayama</strain>
    </source>
</reference>
<sequence length="79" mass="9405">MSAFVAQPPHENPSKLIANCKTDEFIKVQDRGMEEFVNKRERLIKAHKERMFELRCRHWDEEMALEKEFNKQDSTGPNL</sequence>
<evidence type="ECO:0000313" key="2">
    <source>
        <dbReference type="Proteomes" id="UP000653305"/>
    </source>
</evidence>
<dbReference type="GO" id="GO:0031047">
    <property type="term" value="P:regulatory ncRNA-mediated gene silencing"/>
    <property type="evidence" value="ECO:0007669"/>
    <property type="project" value="InterPro"/>
</dbReference>
<dbReference type="InterPro" id="IPR044287">
    <property type="entry name" value="SGS3"/>
</dbReference>
<accession>A0A830D3E6</accession>
<comment type="caution">
    <text evidence="1">The sequence shown here is derived from an EMBL/GenBank/DDBJ whole genome shotgun (WGS) entry which is preliminary data.</text>
</comment>
<dbReference type="EMBL" id="BMAC01000792">
    <property type="protein sequence ID" value="GFQ02985.1"/>
    <property type="molecule type" value="Genomic_DNA"/>
</dbReference>
<dbReference type="AlphaFoldDB" id="A0A830D3E6"/>
<protein>
    <submittedName>
        <fullName evidence="1">Uncharacterized protein</fullName>
    </submittedName>
</protein>
<gene>
    <name evidence="1" type="ORF">PHJA_002442300</name>
</gene>